<protein>
    <submittedName>
        <fullName evidence="3">Transglycosylase SLT domain-containing protein</fullName>
    </submittedName>
</protein>
<dbReference type="PANTHER" id="PTHR37423:SF2">
    <property type="entry name" value="MEMBRANE-BOUND LYTIC MUREIN TRANSGLYCOSYLASE C"/>
    <property type="match status" value="1"/>
</dbReference>
<sequence>MFTSHLARVLSPLRSERIGVLLGIALCAGCQAPGPVELASPRSPQVVIRPTSNEAIPVRLLADIPSIPGQTIWERVGRGTSWWSQVGPNPRVSSQMAWLMGNPGFVTQASRRATPYVHLIMQSLQQRGLPSELALLPMIESAYNPMAVSPQMAVGLWQFMPATATDYGLRRTPGYDGRRDVLASTQAAMDYLERLHTLFEGDWLLALAAYNAGEGTVTRAREANRRKGLPVDYWHLELPRETKDYVPRLLALSRLISNPSEHRLRLHPVADQPYLASVALPYPVGFKQLSTACGISENDLRMLNPAYSSSNTAGGPGHVLVPVTGRGPLLAYLSGSSPKGAAEPERVQASTGVVVAGVP</sequence>
<dbReference type="Proteomes" id="UP000746535">
    <property type="component" value="Unassembled WGS sequence"/>
</dbReference>
<dbReference type="RefSeq" id="WP_168085982.1">
    <property type="nucleotide sequence ID" value="NZ_JAAVJI010000019.1"/>
</dbReference>
<comment type="caution">
    <text evidence="3">The sequence shown here is derived from an EMBL/GenBank/DDBJ whole genome shotgun (WGS) entry which is preliminary data.</text>
</comment>
<dbReference type="Gene3D" id="1.10.530.10">
    <property type="match status" value="1"/>
</dbReference>
<evidence type="ECO:0000256" key="1">
    <source>
        <dbReference type="ARBA" id="ARBA00007734"/>
    </source>
</evidence>
<organism evidence="3 4">
    <name type="scientific">Pseudomonas quercus</name>
    <dbReference type="NCBI Taxonomy" id="2722792"/>
    <lineage>
        <taxon>Bacteria</taxon>
        <taxon>Pseudomonadati</taxon>
        <taxon>Pseudomonadota</taxon>
        <taxon>Gammaproteobacteria</taxon>
        <taxon>Pseudomonadales</taxon>
        <taxon>Pseudomonadaceae</taxon>
        <taxon>Pseudomonas</taxon>
    </lineage>
</organism>
<dbReference type="InterPro" id="IPR000189">
    <property type="entry name" value="Transglyc_AS"/>
</dbReference>
<keyword evidence="4" id="KW-1185">Reference proteome</keyword>
<evidence type="ECO:0000259" key="2">
    <source>
        <dbReference type="Pfam" id="PF01464"/>
    </source>
</evidence>
<proteinExistence type="inferred from homology"/>
<evidence type="ECO:0000313" key="4">
    <source>
        <dbReference type="Proteomes" id="UP000746535"/>
    </source>
</evidence>
<dbReference type="PANTHER" id="PTHR37423">
    <property type="entry name" value="SOLUBLE LYTIC MUREIN TRANSGLYCOSYLASE-RELATED"/>
    <property type="match status" value="1"/>
</dbReference>
<dbReference type="InterPro" id="IPR008258">
    <property type="entry name" value="Transglycosylase_SLT_dom_1"/>
</dbReference>
<reference evidence="3 4" key="1">
    <citation type="submission" date="2020-03" db="EMBL/GenBank/DDBJ databases">
        <authorList>
            <person name="Wang L."/>
            <person name="He N."/>
            <person name="Li Y."/>
            <person name="Fang Y."/>
            <person name="Zhang F."/>
        </authorList>
    </citation>
    <scope>NUCLEOTIDE SEQUENCE [LARGE SCALE GENOMIC DNA]</scope>
    <source>
        <strain evidence="4">hsmgli-8</strain>
    </source>
</reference>
<comment type="similarity">
    <text evidence="1">Belongs to the transglycosylase Slt family.</text>
</comment>
<dbReference type="InterPro" id="IPR023346">
    <property type="entry name" value="Lysozyme-like_dom_sf"/>
</dbReference>
<name>A0ABX0YIY7_9PSED</name>
<feature type="domain" description="Transglycosylase SLT" evidence="2">
    <location>
        <begin position="122"/>
        <end position="227"/>
    </location>
</feature>
<accession>A0ABX0YIY7</accession>
<dbReference type="Pfam" id="PF01464">
    <property type="entry name" value="SLT"/>
    <property type="match status" value="1"/>
</dbReference>
<dbReference type="CDD" id="cd16894">
    <property type="entry name" value="MltD-like"/>
    <property type="match status" value="1"/>
</dbReference>
<dbReference type="SUPFAM" id="SSF53955">
    <property type="entry name" value="Lysozyme-like"/>
    <property type="match status" value="1"/>
</dbReference>
<evidence type="ECO:0000313" key="3">
    <source>
        <dbReference type="EMBL" id="NJP03421.1"/>
    </source>
</evidence>
<dbReference type="EMBL" id="JAAVJI010000019">
    <property type="protein sequence ID" value="NJP03421.1"/>
    <property type="molecule type" value="Genomic_DNA"/>
</dbReference>
<gene>
    <name evidence="3" type="ORF">HBH25_21525</name>
</gene>
<dbReference type="PROSITE" id="PS00922">
    <property type="entry name" value="TRANSGLYCOSYLASE"/>
    <property type="match status" value="1"/>
</dbReference>